<name>A0A7R6PIV2_9BACT</name>
<dbReference type="PANTHER" id="PTHR43386:SF1">
    <property type="entry name" value="D,D-DIPEPTIDE TRANSPORT SYSTEM PERMEASE PROTEIN DDPC-RELATED"/>
    <property type="match status" value="1"/>
</dbReference>
<keyword evidence="3" id="KW-1003">Cell membrane</keyword>
<protein>
    <submittedName>
        <fullName evidence="9">Peptide/nickel transport system permease protein</fullName>
    </submittedName>
</protein>
<feature type="transmembrane region" description="Helical" evidence="7">
    <location>
        <begin position="5"/>
        <end position="23"/>
    </location>
</feature>
<dbReference type="InterPro" id="IPR000515">
    <property type="entry name" value="MetI-like"/>
</dbReference>
<dbReference type="Gene3D" id="1.10.3720.10">
    <property type="entry name" value="MetI-like"/>
    <property type="match status" value="1"/>
</dbReference>
<dbReference type="GO" id="GO:0055085">
    <property type="term" value="P:transmembrane transport"/>
    <property type="evidence" value="ECO:0007669"/>
    <property type="project" value="InterPro"/>
</dbReference>
<keyword evidence="5 7" id="KW-1133">Transmembrane helix</keyword>
<feature type="transmembrane region" description="Helical" evidence="7">
    <location>
        <begin position="183"/>
        <end position="208"/>
    </location>
</feature>
<dbReference type="EMBL" id="AP017470">
    <property type="protein sequence ID" value="BBB33414.1"/>
    <property type="molecule type" value="Genomic_DNA"/>
</dbReference>
<evidence type="ECO:0000313" key="9">
    <source>
        <dbReference type="EMBL" id="BBB33414.1"/>
    </source>
</evidence>
<proteinExistence type="inferred from homology"/>
<dbReference type="Proteomes" id="UP000595564">
    <property type="component" value="Chromosome"/>
</dbReference>
<feature type="transmembrane region" description="Helical" evidence="7">
    <location>
        <begin position="228"/>
        <end position="251"/>
    </location>
</feature>
<feature type="transmembrane region" description="Helical" evidence="7">
    <location>
        <begin position="125"/>
        <end position="143"/>
    </location>
</feature>
<dbReference type="PANTHER" id="PTHR43386">
    <property type="entry name" value="OLIGOPEPTIDE TRANSPORT SYSTEM PERMEASE PROTEIN APPC"/>
    <property type="match status" value="1"/>
</dbReference>
<evidence type="ECO:0000256" key="4">
    <source>
        <dbReference type="ARBA" id="ARBA00022692"/>
    </source>
</evidence>
<organism evidence="9 10">
    <name type="scientific">Thermotomaculum hydrothermale</name>
    <dbReference type="NCBI Taxonomy" id="981385"/>
    <lineage>
        <taxon>Bacteria</taxon>
        <taxon>Pseudomonadati</taxon>
        <taxon>Acidobacteriota</taxon>
        <taxon>Holophagae</taxon>
        <taxon>Thermotomaculales</taxon>
        <taxon>Thermotomaculaceae</taxon>
        <taxon>Thermotomaculum</taxon>
    </lineage>
</organism>
<feature type="transmembrane region" description="Helical" evidence="7">
    <location>
        <begin position="63"/>
        <end position="86"/>
    </location>
</feature>
<sequence>MKRGIYRFLFFSILAFCVVGFLLKPDYYSVDLSSRLFSPSFSHPFGTDYLGRDLLSRVCLGGLISFSISFIAVLISLVVGFTVAFFASVKGGFIDKMLVSLIDIFQSFPGMLLAIVFAAFFKGGIWGVIIALSVSGWVGFARLSRGLIVSKLNEDYFIYSIASGERVLKAVIKHIIPNIKTPLLVQILLSFAGAIIVEASLSFLGIGIKPPLPSWGNIIADGKEFILVAPYISVIPGVFLTLSVLCIKNFLKID</sequence>
<comment type="similarity">
    <text evidence="7">Belongs to the binding-protein-dependent transport system permease family.</text>
</comment>
<evidence type="ECO:0000259" key="8">
    <source>
        <dbReference type="PROSITE" id="PS50928"/>
    </source>
</evidence>
<dbReference type="GO" id="GO:0005886">
    <property type="term" value="C:plasma membrane"/>
    <property type="evidence" value="ECO:0007669"/>
    <property type="project" value="UniProtKB-SubCell"/>
</dbReference>
<keyword evidence="4 7" id="KW-0812">Transmembrane</keyword>
<dbReference type="CDD" id="cd06261">
    <property type="entry name" value="TM_PBP2"/>
    <property type="match status" value="1"/>
</dbReference>
<dbReference type="RefSeq" id="WP_201327723.1">
    <property type="nucleotide sequence ID" value="NZ_AP017470.1"/>
</dbReference>
<dbReference type="SUPFAM" id="SSF161098">
    <property type="entry name" value="MetI-like"/>
    <property type="match status" value="1"/>
</dbReference>
<dbReference type="InterPro" id="IPR035906">
    <property type="entry name" value="MetI-like_sf"/>
</dbReference>
<comment type="subcellular location">
    <subcellularLocation>
        <location evidence="1 7">Cell membrane</location>
        <topology evidence="1 7">Multi-pass membrane protein</topology>
    </subcellularLocation>
</comment>
<feature type="transmembrane region" description="Helical" evidence="7">
    <location>
        <begin position="98"/>
        <end position="119"/>
    </location>
</feature>
<dbReference type="AlphaFoldDB" id="A0A7R6PIV2"/>
<evidence type="ECO:0000256" key="6">
    <source>
        <dbReference type="ARBA" id="ARBA00023136"/>
    </source>
</evidence>
<reference evidence="9 10" key="1">
    <citation type="journal article" date="2012" name="Extremophiles">
        <title>Thermotomaculum hydrothermale gen. nov., sp. nov., a novel heterotrophic thermophile within the phylum Acidobacteria from a deep-sea hydrothermal vent chimney in the Southern Okinawa Trough.</title>
        <authorList>
            <person name="Izumi H."/>
            <person name="Nunoura T."/>
            <person name="Miyazaki M."/>
            <person name="Mino S."/>
            <person name="Toki T."/>
            <person name="Takai K."/>
            <person name="Sako Y."/>
            <person name="Sawabe T."/>
            <person name="Nakagawa S."/>
        </authorList>
    </citation>
    <scope>NUCLEOTIDE SEQUENCE [LARGE SCALE GENOMIC DNA]</scope>
    <source>
        <strain evidence="9 10">AC55</strain>
    </source>
</reference>
<feature type="domain" description="ABC transmembrane type-1" evidence="8">
    <location>
        <begin position="62"/>
        <end position="251"/>
    </location>
</feature>
<evidence type="ECO:0000256" key="7">
    <source>
        <dbReference type="RuleBase" id="RU363032"/>
    </source>
</evidence>
<evidence type="ECO:0000256" key="2">
    <source>
        <dbReference type="ARBA" id="ARBA00022448"/>
    </source>
</evidence>
<evidence type="ECO:0000256" key="5">
    <source>
        <dbReference type="ARBA" id="ARBA00022989"/>
    </source>
</evidence>
<evidence type="ECO:0000256" key="3">
    <source>
        <dbReference type="ARBA" id="ARBA00022475"/>
    </source>
</evidence>
<dbReference type="Pfam" id="PF00528">
    <property type="entry name" value="BPD_transp_1"/>
    <property type="match status" value="1"/>
</dbReference>
<evidence type="ECO:0000256" key="1">
    <source>
        <dbReference type="ARBA" id="ARBA00004651"/>
    </source>
</evidence>
<keyword evidence="2 7" id="KW-0813">Transport</keyword>
<keyword evidence="10" id="KW-1185">Reference proteome</keyword>
<evidence type="ECO:0000313" key="10">
    <source>
        <dbReference type="Proteomes" id="UP000595564"/>
    </source>
</evidence>
<gene>
    <name evidence="9" type="ORF">TTHT_1970</name>
</gene>
<dbReference type="PROSITE" id="PS50928">
    <property type="entry name" value="ABC_TM1"/>
    <property type="match status" value="1"/>
</dbReference>
<dbReference type="InterPro" id="IPR050366">
    <property type="entry name" value="BP-dependent_transpt_permease"/>
</dbReference>
<dbReference type="KEGG" id="thyd:TTHT_1970"/>
<accession>A0A7R6PIV2</accession>
<keyword evidence="6 7" id="KW-0472">Membrane</keyword>